<feature type="transmembrane region" description="Helical" evidence="1">
    <location>
        <begin position="58"/>
        <end position="80"/>
    </location>
</feature>
<feature type="domain" description="DUF7704" evidence="2">
    <location>
        <begin position="13"/>
        <end position="150"/>
    </location>
</feature>
<keyword evidence="1" id="KW-1133">Transmembrane helix</keyword>
<keyword evidence="4" id="KW-1185">Reference proteome</keyword>
<protein>
    <recommendedName>
        <fullName evidence="2">DUF7704 domain-containing protein</fullName>
    </recommendedName>
</protein>
<gene>
    <name evidence="3" type="ORF">VFPPC_02287</name>
</gene>
<evidence type="ECO:0000313" key="4">
    <source>
        <dbReference type="Proteomes" id="UP000078397"/>
    </source>
</evidence>
<keyword evidence="1" id="KW-0812">Transmembrane</keyword>
<evidence type="ECO:0000259" key="2">
    <source>
        <dbReference type="Pfam" id="PF24803"/>
    </source>
</evidence>
<organism evidence="3 4">
    <name type="scientific">Pochonia chlamydosporia 170</name>
    <dbReference type="NCBI Taxonomy" id="1380566"/>
    <lineage>
        <taxon>Eukaryota</taxon>
        <taxon>Fungi</taxon>
        <taxon>Dikarya</taxon>
        <taxon>Ascomycota</taxon>
        <taxon>Pezizomycotina</taxon>
        <taxon>Sordariomycetes</taxon>
        <taxon>Hypocreomycetidae</taxon>
        <taxon>Hypocreales</taxon>
        <taxon>Clavicipitaceae</taxon>
        <taxon>Pochonia</taxon>
    </lineage>
</organism>
<dbReference type="PANTHER" id="PTHR37019:SF1">
    <property type="entry name" value="EXPERA DOMAIN-CONTAINING PROTEIN"/>
    <property type="match status" value="1"/>
</dbReference>
<keyword evidence="1" id="KW-0472">Membrane</keyword>
<dbReference type="EMBL" id="LSBJ02000002">
    <property type="protein sequence ID" value="OAQ69686.1"/>
    <property type="molecule type" value="Genomic_DNA"/>
</dbReference>
<dbReference type="Proteomes" id="UP000078397">
    <property type="component" value="Unassembled WGS sequence"/>
</dbReference>
<evidence type="ECO:0000313" key="3">
    <source>
        <dbReference type="EMBL" id="OAQ69686.1"/>
    </source>
</evidence>
<evidence type="ECO:0000256" key="1">
    <source>
        <dbReference type="SAM" id="Phobius"/>
    </source>
</evidence>
<dbReference type="PANTHER" id="PTHR37019">
    <property type="entry name" value="CHROMOSOME 1, WHOLE GENOME SHOTGUN SEQUENCE"/>
    <property type="match status" value="1"/>
</dbReference>
<sequence length="160" mass="17346">MAPPKQTVSASATVPFIYSLLLTTLEPLFAANGAILVFRTPGDYLSTMTRHGAAFTAGSTFLYTSLGGSWLYFAFVEAVVLRAYDDLRLWRLLCAGMLLSDVAFCHSAAQAVGGWARWLDLGAWTMDDHLVFWGTAPFVLVRVLLVLGVGVKAVDGRKVV</sequence>
<feature type="transmembrane region" description="Helical" evidence="1">
    <location>
        <begin position="12"/>
        <end position="38"/>
    </location>
</feature>
<dbReference type="AlphaFoldDB" id="A0A179FVK2"/>
<dbReference type="GeneID" id="28845954"/>
<comment type="caution">
    <text evidence="3">The sequence shown here is derived from an EMBL/GenBank/DDBJ whole genome shotgun (WGS) entry which is preliminary data.</text>
</comment>
<dbReference type="OrthoDB" id="3587182at2759"/>
<feature type="transmembrane region" description="Helical" evidence="1">
    <location>
        <begin position="130"/>
        <end position="151"/>
    </location>
</feature>
<name>A0A179FVK2_METCM</name>
<feature type="transmembrane region" description="Helical" evidence="1">
    <location>
        <begin position="92"/>
        <end position="118"/>
    </location>
</feature>
<proteinExistence type="predicted"/>
<accession>A0A179FVK2</accession>
<reference evidence="3 4" key="1">
    <citation type="journal article" date="2016" name="PLoS Pathog.">
        <title>Biosynthesis of antibiotic leucinostatins in bio-control fungus Purpureocillium lilacinum and their inhibition on phytophthora revealed by genome mining.</title>
        <authorList>
            <person name="Wang G."/>
            <person name="Liu Z."/>
            <person name="Lin R."/>
            <person name="Li E."/>
            <person name="Mao Z."/>
            <person name="Ling J."/>
            <person name="Yang Y."/>
            <person name="Yin W.B."/>
            <person name="Xie B."/>
        </authorList>
    </citation>
    <scope>NUCLEOTIDE SEQUENCE [LARGE SCALE GENOMIC DNA]</scope>
    <source>
        <strain evidence="3">170</strain>
    </source>
</reference>
<dbReference type="KEGG" id="pchm:VFPPC_02287"/>
<dbReference type="InterPro" id="IPR056121">
    <property type="entry name" value="DUF7704"/>
</dbReference>
<dbReference type="Pfam" id="PF24803">
    <property type="entry name" value="DUF7704"/>
    <property type="match status" value="1"/>
</dbReference>
<dbReference type="RefSeq" id="XP_018146223.1">
    <property type="nucleotide sequence ID" value="XM_018281960.1"/>
</dbReference>